<evidence type="ECO:0000313" key="13">
    <source>
        <dbReference type="Proteomes" id="UP000319897"/>
    </source>
</evidence>
<evidence type="ECO:0000313" key="12">
    <source>
        <dbReference type="EMBL" id="TPE60587.1"/>
    </source>
</evidence>
<keyword evidence="9" id="KW-0411">Iron-sulfur</keyword>
<dbReference type="OrthoDB" id="9804366at2"/>
<comment type="catalytic activity">
    <reaction evidence="10">
        <text>(sulfur carrier)-H + L-cysteine = (sulfur carrier)-SH + L-alanine</text>
        <dbReference type="Rhea" id="RHEA:43892"/>
        <dbReference type="Rhea" id="RHEA-COMP:14737"/>
        <dbReference type="Rhea" id="RHEA-COMP:14739"/>
        <dbReference type="ChEBI" id="CHEBI:29917"/>
        <dbReference type="ChEBI" id="CHEBI:35235"/>
        <dbReference type="ChEBI" id="CHEBI:57972"/>
        <dbReference type="ChEBI" id="CHEBI:64428"/>
        <dbReference type="EC" id="2.8.1.7"/>
    </reaction>
</comment>
<dbReference type="InterPro" id="IPR015422">
    <property type="entry name" value="PyrdxlP-dep_Trfase_small"/>
</dbReference>
<keyword evidence="6" id="KW-0479">Metal-binding</keyword>
<dbReference type="RefSeq" id="WP_140928523.1">
    <property type="nucleotide sequence ID" value="NZ_VFSU01000026.1"/>
</dbReference>
<dbReference type="InterPro" id="IPR000192">
    <property type="entry name" value="Aminotrans_V_dom"/>
</dbReference>
<protein>
    <recommendedName>
        <fullName evidence="4">Cysteine desulfurase</fullName>
    </recommendedName>
</protein>
<gene>
    <name evidence="12" type="ORF">FJQ54_11375</name>
</gene>
<name>A0A501XK91_9SPHN</name>
<evidence type="ECO:0000256" key="2">
    <source>
        <dbReference type="ARBA" id="ARBA00003120"/>
    </source>
</evidence>
<keyword evidence="7" id="KW-0663">Pyridoxal phosphate</keyword>
<dbReference type="GO" id="GO:0046872">
    <property type="term" value="F:metal ion binding"/>
    <property type="evidence" value="ECO:0007669"/>
    <property type="project" value="UniProtKB-KW"/>
</dbReference>
<dbReference type="PANTHER" id="PTHR11601">
    <property type="entry name" value="CYSTEINE DESULFURYLASE FAMILY MEMBER"/>
    <property type="match status" value="1"/>
</dbReference>
<evidence type="ECO:0000256" key="3">
    <source>
        <dbReference type="ARBA" id="ARBA00006490"/>
    </source>
</evidence>
<evidence type="ECO:0000256" key="5">
    <source>
        <dbReference type="ARBA" id="ARBA00022679"/>
    </source>
</evidence>
<dbReference type="Gene3D" id="3.40.640.10">
    <property type="entry name" value="Type I PLP-dependent aspartate aminotransferase-like (Major domain)"/>
    <property type="match status" value="1"/>
</dbReference>
<proteinExistence type="inferred from homology"/>
<dbReference type="Gene3D" id="3.90.1150.10">
    <property type="entry name" value="Aspartate Aminotransferase, domain 1"/>
    <property type="match status" value="1"/>
</dbReference>
<dbReference type="InterPro" id="IPR016454">
    <property type="entry name" value="Cysteine_dSase"/>
</dbReference>
<evidence type="ECO:0000256" key="1">
    <source>
        <dbReference type="ARBA" id="ARBA00001933"/>
    </source>
</evidence>
<dbReference type="PIRSF" id="PIRSF005572">
    <property type="entry name" value="NifS"/>
    <property type="match status" value="1"/>
</dbReference>
<comment type="similarity">
    <text evidence="3">Belongs to the class-V pyridoxal-phosphate-dependent aminotransferase family. NifS/IscS subfamily.</text>
</comment>
<evidence type="ECO:0000259" key="11">
    <source>
        <dbReference type="Pfam" id="PF00266"/>
    </source>
</evidence>
<evidence type="ECO:0000256" key="7">
    <source>
        <dbReference type="ARBA" id="ARBA00022898"/>
    </source>
</evidence>
<dbReference type="InterPro" id="IPR015424">
    <property type="entry name" value="PyrdxlP-dep_Trfase"/>
</dbReference>
<keyword evidence="5 12" id="KW-0808">Transferase</keyword>
<evidence type="ECO:0000256" key="4">
    <source>
        <dbReference type="ARBA" id="ARBA00013558"/>
    </source>
</evidence>
<dbReference type="InterPro" id="IPR015421">
    <property type="entry name" value="PyrdxlP-dep_Trfase_major"/>
</dbReference>
<sequence length="357" mass="36270">MNEPAYLDWAATAPMRAEAAAAMADAAARLMSGEWANPSAVHGPGRAARRALNAARDRIAAFFRVPADSLIFTSGGTEALALALNGADATARLVGATEHPAVLEAAPAAPRIPVDGRGLAQLPEIPARALVAIQHANNETGVVQDMASITAAVHGAGARLLADCVQSAGKLPIPPADFVAISAHKLGGPMGVGALIVRCKDDFHGQQKGGGQEQGWRGGTENLLGILGWAAALDAWDANFPARAAALQSLLEREALALGARVNGAGAPRLPTITSLHLPGVPAATQLMQLDMAGIAVSQGSACSSGTLKASPVLQAMGLAEAAGQSLRISTGWATTEADIVRFLAAYAPLARRANAA</sequence>
<evidence type="ECO:0000256" key="10">
    <source>
        <dbReference type="ARBA" id="ARBA00050776"/>
    </source>
</evidence>
<dbReference type="EMBL" id="VFSU01000026">
    <property type="protein sequence ID" value="TPE60587.1"/>
    <property type="molecule type" value="Genomic_DNA"/>
</dbReference>
<dbReference type="SUPFAM" id="SSF53383">
    <property type="entry name" value="PLP-dependent transferases"/>
    <property type="match status" value="1"/>
</dbReference>
<dbReference type="AlphaFoldDB" id="A0A501XK91"/>
<dbReference type="Proteomes" id="UP000319897">
    <property type="component" value="Unassembled WGS sequence"/>
</dbReference>
<keyword evidence="13" id="KW-1185">Reference proteome</keyword>
<comment type="caution">
    <text evidence="12">The sequence shown here is derived from an EMBL/GenBank/DDBJ whole genome shotgun (WGS) entry which is preliminary data.</text>
</comment>
<evidence type="ECO:0000256" key="9">
    <source>
        <dbReference type="ARBA" id="ARBA00023014"/>
    </source>
</evidence>
<dbReference type="GO" id="GO:0031071">
    <property type="term" value="F:cysteine desulfurase activity"/>
    <property type="evidence" value="ECO:0007669"/>
    <property type="project" value="UniProtKB-EC"/>
</dbReference>
<dbReference type="Pfam" id="PF00266">
    <property type="entry name" value="Aminotran_5"/>
    <property type="match status" value="1"/>
</dbReference>
<evidence type="ECO:0000256" key="8">
    <source>
        <dbReference type="ARBA" id="ARBA00023004"/>
    </source>
</evidence>
<keyword evidence="8" id="KW-0408">Iron</keyword>
<dbReference type="GO" id="GO:0051536">
    <property type="term" value="F:iron-sulfur cluster binding"/>
    <property type="evidence" value="ECO:0007669"/>
    <property type="project" value="UniProtKB-KW"/>
</dbReference>
<reference evidence="12 13" key="1">
    <citation type="submission" date="2019-06" db="EMBL/GenBank/DDBJ databases">
        <authorList>
            <person name="Lee I."/>
            <person name="Jang G.I."/>
            <person name="Hwang C.Y."/>
        </authorList>
    </citation>
    <scope>NUCLEOTIDE SEQUENCE [LARGE SCALE GENOMIC DNA]</scope>
    <source>
        <strain evidence="12 13">PAMC 28131</strain>
    </source>
</reference>
<dbReference type="Gene3D" id="1.10.260.50">
    <property type="match status" value="1"/>
</dbReference>
<evidence type="ECO:0000256" key="6">
    <source>
        <dbReference type="ARBA" id="ARBA00022723"/>
    </source>
</evidence>
<comment type="cofactor">
    <cofactor evidence="1">
        <name>pyridoxal 5'-phosphate</name>
        <dbReference type="ChEBI" id="CHEBI:597326"/>
    </cofactor>
</comment>
<keyword evidence="12" id="KW-0032">Aminotransferase</keyword>
<dbReference type="PANTHER" id="PTHR11601:SF34">
    <property type="entry name" value="CYSTEINE DESULFURASE"/>
    <property type="match status" value="1"/>
</dbReference>
<dbReference type="GO" id="GO:0008483">
    <property type="term" value="F:transaminase activity"/>
    <property type="evidence" value="ECO:0007669"/>
    <property type="project" value="UniProtKB-KW"/>
</dbReference>
<accession>A0A501XK91</accession>
<comment type="function">
    <text evidence="2">Catalyzes the removal of elemental sulfur atoms from cysteine to produce alanine. Seems to participate in the biosynthesis of the nitrogenase metalloclusters by providing the inorganic sulfur required for the Fe-S core formation.</text>
</comment>
<feature type="domain" description="Aminotransferase class V" evidence="11">
    <location>
        <begin position="6"/>
        <end position="343"/>
    </location>
</feature>
<organism evidence="12 13">
    <name type="scientific">Sandaracinobacter neustonicus</name>
    <dbReference type="NCBI Taxonomy" id="1715348"/>
    <lineage>
        <taxon>Bacteria</taxon>
        <taxon>Pseudomonadati</taxon>
        <taxon>Pseudomonadota</taxon>
        <taxon>Alphaproteobacteria</taxon>
        <taxon>Sphingomonadales</taxon>
        <taxon>Sphingosinicellaceae</taxon>
        <taxon>Sandaracinobacter</taxon>
    </lineage>
</organism>